<dbReference type="PRINTS" id="PR00332">
    <property type="entry name" value="HISTRIAD"/>
</dbReference>
<dbReference type="Gene3D" id="3.30.428.10">
    <property type="entry name" value="HIT-like"/>
    <property type="match status" value="1"/>
</dbReference>
<gene>
    <name evidence="7" type="primary">LOC118500941</name>
</gene>
<dbReference type="GeneID" id="118500941"/>
<dbReference type="GO" id="GO:0003824">
    <property type="term" value="F:catalytic activity"/>
    <property type="evidence" value="ECO:0007669"/>
    <property type="project" value="InterPro"/>
</dbReference>
<comment type="similarity">
    <text evidence="2">Belongs to the HINT family.</text>
</comment>
<reference evidence="7" key="1">
    <citation type="submission" date="2025-08" db="UniProtKB">
        <authorList>
            <consortium name="RefSeq"/>
        </authorList>
    </citation>
    <scope>IDENTIFICATION</scope>
    <source>
        <tissue evidence="7">Muscle</tissue>
    </source>
</reference>
<feature type="active site" description="Tele-AMP-histidine intermediate" evidence="3">
    <location>
        <position position="106"/>
    </location>
</feature>
<evidence type="ECO:0000256" key="2">
    <source>
        <dbReference type="ARBA" id="ARBA00025764"/>
    </source>
</evidence>
<comment type="catalytic activity">
    <reaction evidence="1">
        <text>adenosine 5'-phosphoramidate + H2O = NH4(+) + AMP</text>
        <dbReference type="Rhea" id="RHEA:67916"/>
        <dbReference type="ChEBI" id="CHEBI:15377"/>
        <dbReference type="ChEBI" id="CHEBI:28938"/>
        <dbReference type="ChEBI" id="CHEBI:57890"/>
        <dbReference type="ChEBI" id="CHEBI:456215"/>
    </reaction>
</comment>
<dbReference type="SUPFAM" id="SSF54197">
    <property type="entry name" value="HIT-like"/>
    <property type="match status" value="1"/>
</dbReference>
<dbReference type="RefSeq" id="XP_035883382.1">
    <property type="nucleotide sequence ID" value="XM_036027489.1"/>
</dbReference>
<evidence type="ECO:0000313" key="7">
    <source>
        <dbReference type="RefSeq" id="XP_035883382.1"/>
    </source>
</evidence>
<organism evidence="6 7">
    <name type="scientific">Phyllostomus discolor</name>
    <name type="common">pale spear-nosed bat</name>
    <dbReference type="NCBI Taxonomy" id="89673"/>
    <lineage>
        <taxon>Eukaryota</taxon>
        <taxon>Metazoa</taxon>
        <taxon>Chordata</taxon>
        <taxon>Craniata</taxon>
        <taxon>Vertebrata</taxon>
        <taxon>Euteleostomi</taxon>
        <taxon>Mammalia</taxon>
        <taxon>Eutheria</taxon>
        <taxon>Laurasiatheria</taxon>
        <taxon>Chiroptera</taxon>
        <taxon>Yangochiroptera</taxon>
        <taxon>Phyllostomidae</taxon>
        <taxon>Phyllostominae</taxon>
        <taxon>Phyllostomus</taxon>
    </lineage>
</organism>
<proteinExistence type="inferred from homology"/>
<evidence type="ECO:0000256" key="3">
    <source>
        <dbReference type="PIRSR" id="PIRSR601310-1"/>
    </source>
</evidence>
<feature type="domain" description="HIT" evidence="5">
    <location>
        <begin position="25"/>
        <end position="111"/>
    </location>
</feature>
<dbReference type="InParanoid" id="A0A7E6DWW0"/>
<evidence type="ECO:0000256" key="4">
    <source>
        <dbReference type="PIRSR" id="PIRSR601310-3"/>
    </source>
</evidence>
<dbReference type="InterPro" id="IPR011146">
    <property type="entry name" value="HIT-like"/>
</dbReference>
<protein>
    <submittedName>
        <fullName evidence="7">Histidine triad nucleotide-binding protein 1-like</fullName>
    </submittedName>
</protein>
<evidence type="ECO:0000313" key="6">
    <source>
        <dbReference type="Proteomes" id="UP000504628"/>
    </source>
</evidence>
<accession>A0A7E6DWW0</accession>
<dbReference type="AlphaFoldDB" id="A0A7E6DWW0"/>
<keyword evidence="6" id="KW-1185">Reference proteome</keyword>
<sequence length="114" mass="12699">MGDEITKAQDALPGGDMIFRKILWKETTTKIIFEDDHCLAFHDISPQAPTHFLVKHISHTSAAEAVNDSLLEHLMVVGKNCAAVLGLKQVVTWWRMKVPVGGRHVHLHVLGVSR</sequence>
<dbReference type="Proteomes" id="UP000504628">
    <property type="component" value="Chromosome 5"/>
</dbReference>
<evidence type="ECO:0000256" key="1">
    <source>
        <dbReference type="ARBA" id="ARBA00024472"/>
    </source>
</evidence>
<dbReference type="Pfam" id="PF01230">
    <property type="entry name" value="HIT"/>
    <property type="match status" value="1"/>
</dbReference>
<dbReference type="InterPro" id="IPR036265">
    <property type="entry name" value="HIT-like_sf"/>
</dbReference>
<evidence type="ECO:0000259" key="5">
    <source>
        <dbReference type="Pfam" id="PF01230"/>
    </source>
</evidence>
<feature type="short sequence motif" description="Histidine triad motif" evidence="4">
    <location>
        <begin position="104"/>
        <end position="108"/>
    </location>
</feature>
<dbReference type="KEGG" id="pdic:118500941"/>
<dbReference type="InterPro" id="IPR001310">
    <property type="entry name" value="Histidine_triad_HIT"/>
</dbReference>
<name>A0A7E6DWW0_9CHIR</name>
<dbReference type="OrthoDB" id="672793at2759"/>
<dbReference type="PANTHER" id="PTHR23089">
    <property type="entry name" value="HISTIDINE TRIAD HIT PROTEIN"/>
    <property type="match status" value="1"/>
</dbReference>